<comment type="caution">
    <text evidence="1">The sequence shown here is derived from an EMBL/GenBank/DDBJ whole genome shotgun (WGS) entry which is preliminary data.</text>
</comment>
<dbReference type="EMBL" id="JAMZFV010000011">
    <property type="protein sequence ID" value="MCP1110268.1"/>
    <property type="molecule type" value="Genomic_DNA"/>
</dbReference>
<name>A0ABT1EHT8_9FIRM</name>
<keyword evidence="2" id="KW-1185">Reference proteome</keyword>
<protein>
    <recommendedName>
        <fullName evidence="3">Sigma-70 family RNA polymerase sigma factor</fullName>
    </recommendedName>
</protein>
<evidence type="ECO:0000313" key="1">
    <source>
        <dbReference type="EMBL" id="MCP1110268.1"/>
    </source>
</evidence>
<proteinExistence type="predicted"/>
<dbReference type="SUPFAM" id="SSF88659">
    <property type="entry name" value="Sigma3 and sigma4 domains of RNA polymerase sigma factors"/>
    <property type="match status" value="1"/>
</dbReference>
<dbReference type="Proteomes" id="UP001523565">
    <property type="component" value="Unassembled WGS sequence"/>
</dbReference>
<dbReference type="RefSeq" id="WP_262069149.1">
    <property type="nucleotide sequence ID" value="NZ_JAMXOC010000011.1"/>
</dbReference>
<reference evidence="1 2" key="1">
    <citation type="journal article" date="2022" name="Genome Biol. Evol.">
        <title>Host diet, physiology and behaviors set the stage for Lachnospiraceae cladogenesis.</title>
        <authorList>
            <person name="Vera-Ponce De Leon A."/>
            <person name="Schneider M."/>
            <person name="Jahnes B.C."/>
            <person name="Sadowski V."/>
            <person name="Camuy-Velez L.A."/>
            <person name="Duan J."/>
            <person name="Sabree Z.L."/>
        </authorList>
    </citation>
    <scope>NUCLEOTIDE SEQUENCE [LARGE SCALE GENOMIC DNA]</scope>
    <source>
        <strain evidence="1 2">PAL227</strain>
    </source>
</reference>
<accession>A0ABT1EHT8</accession>
<sequence>MKREMSMKEVIYCLQTCESFRENESIRYRELKGKWEQANKEYHSNVYARVNLEGVRKSTPERRDILYTLELHEELFAGVVEDINYELQRLYRKRQIYKRIRCCYSTLEGLEREIILKRYIQNKPYKEVLGDFKGSQRTFERLRLSALENIRDKYNSRYSDEEIVRREEVK</sequence>
<dbReference type="InterPro" id="IPR013324">
    <property type="entry name" value="RNA_pol_sigma_r3/r4-like"/>
</dbReference>
<evidence type="ECO:0008006" key="3">
    <source>
        <dbReference type="Google" id="ProtNLM"/>
    </source>
</evidence>
<evidence type="ECO:0000313" key="2">
    <source>
        <dbReference type="Proteomes" id="UP001523565"/>
    </source>
</evidence>
<gene>
    <name evidence="1" type="ORF">NK118_08395</name>
</gene>
<organism evidence="1 2">
    <name type="scientific">Ohessyouella blattaphilus</name>
    <dbReference type="NCBI Taxonomy" id="2949333"/>
    <lineage>
        <taxon>Bacteria</taxon>
        <taxon>Bacillati</taxon>
        <taxon>Bacillota</taxon>
        <taxon>Clostridia</taxon>
        <taxon>Lachnospirales</taxon>
        <taxon>Lachnospiraceae</taxon>
        <taxon>Ohessyouella</taxon>
    </lineage>
</organism>